<sequence length="636" mass="67359">MVTEPAATGPFLSTVDDGTGPDELTWALGKGERALAAGDPAASRPWFVIAYQAAGERGDAAAMARAALGLGGVWGTGDRSTTGAALQRSRLRRALDARPADPSLVRRLRGRLAADRGDPGPVLDLAREARAAGDHEAWVDLAGLAHHRMLGPDHAAGRHRLALDLVAEGAHTGRPAVQRLGLMWRTVDLLLDGDPRADAALAELRASGPSDRHDAAGTVVRAVDVMLGVRAGRLAWAGDEADRLARAGVAAGDPHAPRWHASQVLAVRWYQGRLGDTVPRLTELAASGSGDDRDAVTAVLAVATALAGDHRRAAGALARLGGGDLGRVSRTGTWPLTLYAAVEAAALLGDVETSRTAYDLLLPFADRPMVASLGAVCLGSTHHALGVAAMTLGRPGVAVTHLRRALRANLALEHWPAVAMTRWRLAEALDPVDGPEEAAALRTTARQEADEIGLRLPDSGPPPRSGLSWRRGGTHWTVTLGGRTAHVRDGRGVRYLAVLTANADREILAATLVSGLAGDWDGGTPPAPQPVLDDVARRRYQARLAELTEAIETTGDVDRHDRLTHEREWLLRELATAAGFGGRAKTFVTNEERARIAVGKAIRRAIGQLDRVCADIAGHLREHVRTGRYCVYLTDL</sequence>
<reference evidence="2" key="1">
    <citation type="submission" date="2021-01" db="EMBL/GenBank/DDBJ databases">
        <title>Whole genome shotgun sequence of Virgisporangium ochraceum NBRC 16418.</title>
        <authorList>
            <person name="Komaki H."/>
            <person name="Tamura T."/>
        </authorList>
    </citation>
    <scope>NUCLEOTIDE SEQUENCE</scope>
    <source>
        <strain evidence="2">NBRC 16418</strain>
    </source>
</reference>
<dbReference type="Proteomes" id="UP000635606">
    <property type="component" value="Unassembled WGS sequence"/>
</dbReference>
<dbReference type="InterPro" id="IPR011990">
    <property type="entry name" value="TPR-like_helical_dom_sf"/>
</dbReference>
<accession>A0A8J4A0K0</accession>
<dbReference type="SUPFAM" id="SSF48452">
    <property type="entry name" value="TPR-like"/>
    <property type="match status" value="1"/>
</dbReference>
<feature type="region of interest" description="Disordered" evidence="1">
    <location>
        <begin position="450"/>
        <end position="471"/>
    </location>
</feature>
<proteinExistence type="predicted"/>
<name>A0A8J4A0K0_9ACTN</name>
<evidence type="ECO:0000313" key="3">
    <source>
        <dbReference type="Proteomes" id="UP000635606"/>
    </source>
</evidence>
<keyword evidence="3" id="KW-1185">Reference proteome</keyword>
<protein>
    <submittedName>
        <fullName evidence="2">Uncharacterized protein</fullName>
    </submittedName>
</protein>
<comment type="caution">
    <text evidence="2">The sequence shown here is derived from an EMBL/GenBank/DDBJ whole genome shotgun (WGS) entry which is preliminary data.</text>
</comment>
<organism evidence="2 3">
    <name type="scientific">Virgisporangium ochraceum</name>
    <dbReference type="NCBI Taxonomy" id="65505"/>
    <lineage>
        <taxon>Bacteria</taxon>
        <taxon>Bacillati</taxon>
        <taxon>Actinomycetota</taxon>
        <taxon>Actinomycetes</taxon>
        <taxon>Micromonosporales</taxon>
        <taxon>Micromonosporaceae</taxon>
        <taxon>Virgisporangium</taxon>
    </lineage>
</organism>
<dbReference type="AlphaFoldDB" id="A0A8J4A0K0"/>
<evidence type="ECO:0000313" key="2">
    <source>
        <dbReference type="EMBL" id="GIJ72976.1"/>
    </source>
</evidence>
<evidence type="ECO:0000256" key="1">
    <source>
        <dbReference type="SAM" id="MobiDB-lite"/>
    </source>
</evidence>
<gene>
    <name evidence="2" type="ORF">Voc01_078930</name>
</gene>
<dbReference type="EMBL" id="BOPH01000108">
    <property type="protein sequence ID" value="GIJ72976.1"/>
    <property type="molecule type" value="Genomic_DNA"/>
</dbReference>